<accession>A0A8S5RL40</accession>
<sequence>MSKVDFELKRGTSEPLLFRPVDASGNLLKLSAVEWAVLNIRPMYGLPLKFDLTVTDDGLAINLQPSDTKHLEWTAADYEVKVSVRGIVKVIFEGRLKLSADLGV</sequence>
<evidence type="ECO:0000313" key="1">
    <source>
        <dbReference type="EMBL" id="DAE32104.1"/>
    </source>
</evidence>
<protein>
    <submittedName>
        <fullName evidence="1">Uncharacterized protein</fullName>
    </submittedName>
</protein>
<organism evidence="1">
    <name type="scientific">virus sp. ctn3M15</name>
    <dbReference type="NCBI Taxonomy" id="2825821"/>
    <lineage>
        <taxon>Viruses</taxon>
    </lineage>
</organism>
<name>A0A8S5RL40_9VIRU</name>
<reference evidence="1" key="1">
    <citation type="journal article" date="2021" name="Proc. Natl. Acad. Sci. U.S.A.">
        <title>A Catalog of Tens of Thousands of Viruses from Human Metagenomes Reveals Hidden Associations with Chronic Diseases.</title>
        <authorList>
            <person name="Tisza M.J."/>
            <person name="Buck C.B."/>
        </authorList>
    </citation>
    <scope>NUCLEOTIDE SEQUENCE</scope>
    <source>
        <strain evidence="1">Ctn3M15</strain>
    </source>
</reference>
<dbReference type="EMBL" id="BK059116">
    <property type="protein sequence ID" value="DAE32104.1"/>
    <property type="molecule type" value="Genomic_DNA"/>
</dbReference>
<proteinExistence type="predicted"/>